<keyword evidence="6" id="KW-0249">Electron transport</keyword>
<evidence type="ECO:0000256" key="7">
    <source>
        <dbReference type="ARBA" id="ARBA00023128"/>
    </source>
</evidence>
<keyword evidence="5" id="KW-0999">Mitochondrion inner membrane</keyword>
<keyword evidence="9" id="KW-1015">Disulfide bond</keyword>
<comment type="similarity">
    <text evidence="2">Belongs to the UQCRH/QCR6 family.</text>
</comment>
<dbReference type="OrthoDB" id="405848at2759"/>
<sequence length="248" mass="28322">MSHLFWFRADEEPVDPKKYLEEACKPKCVRPLLEYQACVKRIQGDESGHKHCTGQYFDYWSCVDKCVAPKLFSKLKYIPQSCRIPAHDPTATTAETIEFSLIEIRHHGAKSISSVIGCCVGQNYVLIHNDTDAKFTNMLLPVLPESIMSFIYSHGSLCCISKFSHVLPFACACSHLFILRADEELVDQKKYLEDSCKPKCVKPLLEYEACVKRVEGDDTSQKHCTGQYFDYWFCIDKCVAPKLLSKLK</sequence>
<accession>A0A8X8CUE5</accession>
<feature type="domain" description="Ubiquinol-cytochrome C reductase hinge" evidence="12">
    <location>
        <begin position="187"/>
        <end position="248"/>
    </location>
</feature>
<keyword evidence="14" id="KW-1185">Reference proteome</keyword>
<keyword evidence="8" id="KW-0472">Membrane</keyword>
<dbReference type="InterPro" id="IPR023184">
    <property type="entry name" value="Ubol_cytC_Rdtase_hinge_dom"/>
</dbReference>
<evidence type="ECO:0000313" key="14">
    <source>
        <dbReference type="Proteomes" id="UP000886885"/>
    </source>
</evidence>
<gene>
    <name evidence="13" type="ORF">POTOM_019687</name>
</gene>
<feature type="domain" description="Ubiquinol-cytochrome C reductase hinge" evidence="12">
    <location>
        <begin position="15"/>
        <end position="76"/>
    </location>
</feature>
<comment type="subcellular location">
    <subcellularLocation>
        <location evidence="1">Mitochondrion inner membrane</location>
        <topology evidence="1">Peripheral membrane protein</topology>
        <orientation evidence="1">Intermembrane side</orientation>
    </subcellularLocation>
</comment>
<dbReference type="InterPro" id="IPR003422">
    <property type="entry name" value="Cyt_b-c1_6"/>
</dbReference>
<dbReference type="GO" id="GO:0005743">
    <property type="term" value="C:mitochondrial inner membrane"/>
    <property type="evidence" value="ECO:0007669"/>
    <property type="project" value="UniProtKB-SubCell"/>
</dbReference>
<evidence type="ECO:0000313" key="13">
    <source>
        <dbReference type="EMBL" id="KAG6776181.1"/>
    </source>
</evidence>
<protein>
    <recommendedName>
        <fullName evidence="11">Complex III subunit VI</fullName>
    </recommendedName>
    <alternativeName>
        <fullName evidence="10">Mitochondrial hinge protein</fullName>
    </alternativeName>
</protein>
<evidence type="ECO:0000256" key="1">
    <source>
        <dbReference type="ARBA" id="ARBA00004137"/>
    </source>
</evidence>
<dbReference type="AlphaFoldDB" id="A0A8X8CUE5"/>
<evidence type="ECO:0000256" key="3">
    <source>
        <dbReference type="ARBA" id="ARBA00022448"/>
    </source>
</evidence>
<dbReference type="Proteomes" id="UP000886885">
    <property type="component" value="Chromosome 5A"/>
</dbReference>
<evidence type="ECO:0000256" key="10">
    <source>
        <dbReference type="ARBA" id="ARBA00044364"/>
    </source>
</evidence>
<evidence type="ECO:0000256" key="4">
    <source>
        <dbReference type="ARBA" id="ARBA00022660"/>
    </source>
</evidence>
<evidence type="ECO:0000256" key="2">
    <source>
        <dbReference type="ARBA" id="ARBA00006498"/>
    </source>
</evidence>
<reference evidence="13" key="1">
    <citation type="journal article" date="2020" name="bioRxiv">
        <title>Hybrid origin of Populus tomentosa Carr. identified through genome sequencing and phylogenomic analysis.</title>
        <authorList>
            <person name="An X."/>
            <person name="Gao K."/>
            <person name="Chen Z."/>
            <person name="Li J."/>
            <person name="Yang X."/>
            <person name="Yang X."/>
            <person name="Zhou J."/>
            <person name="Guo T."/>
            <person name="Zhao T."/>
            <person name="Huang S."/>
            <person name="Miao D."/>
            <person name="Khan W.U."/>
            <person name="Rao P."/>
            <person name="Ye M."/>
            <person name="Lei B."/>
            <person name="Liao W."/>
            <person name="Wang J."/>
            <person name="Ji L."/>
            <person name="Li Y."/>
            <person name="Guo B."/>
            <person name="Mustafa N.S."/>
            <person name="Li S."/>
            <person name="Yun Q."/>
            <person name="Keller S.R."/>
            <person name="Mao J."/>
            <person name="Zhang R."/>
            <person name="Strauss S.H."/>
        </authorList>
    </citation>
    <scope>NUCLEOTIDE SEQUENCE</scope>
    <source>
        <strain evidence="13">GM15</strain>
        <tissue evidence="13">Leaf</tissue>
    </source>
</reference>
<dbReference type="PANTHER" id="PTHR15336">
    <property type="entry name" value="UBIQUINOL-CYTOCHROME C REDUCTASE COMPLEX 7.8 KDA PROTEIN"/>
    <property type="match status" value="1"/>
</dbReference>
<evidence type="ECO:0000256" key="11">
    <source>
        <dbReference type="ARBA" id="ARBA00076110"/>
    </source>
</evidence>
<dbReference type="FunFam" id="1.10.287.20:FF:000001">
    <property type="entry name" value="Cytochrome b-c1 complex subunit 6"/>
    <property type="match status" value="2"/>
</dbReference>
<evidence type="ECO:0000256" key="9">
    <source>
        <dbReference type="ARBA" id="ARBA00023157"/>
    </source>
</evidence>
<name>A0A8X8CUE5_POPTO</name>
<dbReference type="Pfam" id="PF02320">
    <property type="entry name" value="UCR_hinge"/>
    <property type="match status" value="2"/>
</dbReference>
<comment type="caution">
    <text evidence="13">The sequence shown here is derived from an EMBL/GenBank/DDBJ whole genome shotgun (WGS) entry which is preliminary data.</text>
</comment>
<evidence type="ECO:0000256" key="8">
    <source>
        <dbReference type="ARBA" id="ARBA00023136"/>
    </source>
</evidence>
<keyword evidence="4" id="KW-0679">Respiratory chain</keyword>
<keyword evidence="3" id="KW-0813">Transport</keyword>
<evidence type="ECO:0000259" key="12">
    <source>
        <dbReference type="Pfam" id="PF02320"/>
    </source>
</evidence>
<proteinExistence type="inferred from homology"/>
<dbReference type="EMBL" id="JAAWWB010000009">
    <property type="protein sequence ID" value="KAG6776181.1"/>
    <property type="molecule type" value="Genomic_DNA"/>
</dbReference>
<keyword evidence="7" id="KW-0496">Mitochondrion</keyword>
<evidence type="ECO:0000256" key="6">
    <source>
        <dbReference type="ARBA" id="ARBA00022982"/>
    </source>
</evidence>
<evidence type="ECO:0000256" key="5">
    <source>
        <dbReference type="ARBA" id="ARBA00022792"/>
    </source>
</evidence>
<organism evidence="13 14">
    <name type="scientific">Populus tomentosa</name>
    <name type="common">Chinese white poplar</name>
    <dbReference type="NCBI Taxonomy" id="118781"/>
    <lineage>
        <taxon>Eukaryota</taxon>
        <taxon>Viridiplantae</taxon>
        <taxon>Streptophyta</taxon>
        <taxon>Embryophyta</taxon>
        <taxon>Tracheophyta</taxon>
        <taxon>Spermatophyta</taxon>
        <taxon>Magnoliopsida</taxon>
        <taxon>eudicotyledons</taxon>
        <taxon>Gunneridae</taxon>
        <taxon>Pentapetalae</taxon>
        <taxon>rosids</taxon>
        <taxon>fabids</taxon>
        <taxon>Malpighiales</taxon>
        <taxon>Salicaceae</taxon>
        <taxon>Saliceae</taxon>
        <taxon>Populus</taxon>
    </lineage>
</organism>
<dbReference type="GO" id="GO:0006122">
    <property type="term" value="P:mitochondrial electron transport, ubiquinol to cytochrome c"/>
    <property type="evidence" value="ECO:0007669"/>
    <property type="project" value="InterPro"/>
</dbReference>
<dbReference type="PANTHER" id="PTHR15336:SF0">
    <property type="entry name" value="CYTOCHROME B-C1 COMPLEX SUBUNIT 6, MITOCHONDRIAL"/>
    <property type="match status" value="1"/>
</dbReference>